<comment type="caution">
    <text evidence="3">The sequence shown here is derived from an EMBL/GenBank/DDBJ whole genome shotgun (WGS) entry which is preliminary data.</text>
</comment>
<name>A0A553FQ09_9CORY</name>
<dbReference type="SUPFAM" id="SSF54637">
    <property type="entry name" value="Thioesterase/thiol ester dehydrase-isomerase"/>
    <property type="match status" value="2"/>
</dbReference>
<dbReference type="Gene3D" id="3.10.129.10">
    <property type="entry name" value="Hotdog Thioesterase"/>
    <property type="match status" value="1"/>
</dbReference>
<evidence type="ECO:0000313" key="4">
    <source>
        <dbReference type="Proteomes" id="UP000320443"/>
    </source>
</evidence>
<dbReference type="AlphaFoldDB" id="A0A553FQ09"/>
<dbReference type="GO" id="GO:0005835">
    <property type="term" value="C:fatty acid synthase complex"/>
    <property type="evidence" value="ECO:0007669"/>
    <property type="project" value="InterPro"/>
</dbReference>
<dbReference type="PRINTS" id="PR01483">
    <property type="entry name" value="FASYNTHASE"/>
</dbReference>
<proteinExistence type="inferred from homology"/>
<accession>A0A553FQ09</accession>
<protein>
    <recommendedName>
        <fullName evidence="2">MaoC-like domain-containing protein</fullName>
    </recommendedName>
</protein>
<dbReference type="RefSeq" id="WP_144013956.1">
    <property type="nucleotide sequence ID" value="NZ_VKDK01000025.1"/>
</dbReference>
<dbReference type="InterPro" id="IPR002539">
    <property type="entry name" value="MaoC-like_dom"/>
</dbReference>
<reference evidence="3 4" key="1">
    <citation type="submission" date="2019-07" db="EMBL/GenBank/DDBJ databases">
        <title>Draft genome of C. aurimucosum strain 2274.</title>
        <authorList>
            <person name="Pacheco L.G.C."/>
            <person name="Aguiar E.R.G.R."/>
            <person name="Santos C.S."/>
            <person name="Rocha D.J.P.G."/>
            <person name="Sant'Anna L.O."/>
            <person name="Mattos-Guaraldi A.L."/>
            <person name="Santos L.S."/>
        </authorList>
    </citation>
    <scope>NUCLEOTIDE SEQUENCE [LARGE SCALE GENOMIC DNA]</scope>
    <source>
        <strain evidence="3 4">2274</strain>
    </source>
</reference>
<dbReference type="InterPro" id="IPR003965">
    <property type="entry name" value="Fatty_acid_synthase"/>
</dbReference>
<comment type="similarity">
    <text evidence="1">Belongs to the enoyl-CoA hydratase/isomerase family.</text>
</comment>
<dbReference type="GO" id="GO:0004312">
    <property type="term" value="F:fatty acid synthase activity"/>
    <property type="evidence" value="ECO:0007669"/>
    <property type="project" value="InterPro"/>
</dbReference>
<dbReference type="GO" id="GO:0006633">
    <property type="term" value="P:fatty acid biosynthetic process"/>
    <property type="evidence" value="ECO:0007669"/>
    <property type="project" value="InterPro"/>
</dbReference>
<evidence type="ECO:0000256" key="1">
    <source>
        <dbReference type="ARBA" id="ARBA00005254"/>
    </source>
</evidence>
<dbReference type="Proteomes" id="UP000320443">
    <property type="component" value="Unassembled WGS sequence"/>
</dbReference>
<feature type="domain" description="MaoC-like" evidence="2">
    <location>
        <begin position="186"/>
        <end position="275"/>
    </location>
</feature>
<gene>
    <name evidence="3" type="ORF">FNY97_11525</name>
</gene>
<dbReference type="InterPro" id="IPR029069">
    <property type="entry name" value="HotDog_dom_sf"/>
</dbReference>
<evidence type="ECO:0000313" key="3">
    <source>
        <dbReference type="EMBL" id="TRX59328.1"/>
    </source>
</evidence>
<evidence type="ECO:0000259" key="2">
    <source>
        <dbReference type="Pfam" id="PF01575"/>
    </source>
</evidence>
<dbReference type="PANTHER" id="PTHR43841:SF3">
    <property type="entry name" value="(3R)-HYDROXYACYL-ACP DEHYDRATASE SUBUNIT HADB"/>
    <property type="match status" value="1"/>
</dbReference>
<dbReference type="Pfam" id="PF01575">
    <property type="entry name" value="MaoC_dehydratas"/>
    <property type="match status" value="1"/>
</dbReference>
<keyword evidence="4" id="KW-1185">Reference proteome</keyword>
<dbReference type="PANTHER" id="PTHR43841">
    <property type="entry name" value="3-HYDROXYACYL-THIOESTER DEHYDRATASE HTDX-RELATED"/>
    <property type="match status" value="1"/>
</dbReference>
<dbReference type="EMBL" id="VKDK01000025">
    <property type="protein sequence ID" value="TRX59328.1"/>
    <property type="molecule type" value="Genomic_DNA"/>
</dbReference>
<organism evidence="3 4">
    <name type="scientific">Corynebacterium hiratae</name>
    <dbReference type="NCBI Taxonomy" id="3139423"/>
    <lineage>
        <taxon>Bacteria</taxon>
        <taxon>Bacillati</taxon>
        <taxon>Actinomycetota</taxon>
        <taxon>Actinomycetes</taxon>
        <taxon>Mycobacteriales</taxon>
        <taxon>Corynebacteriaceae</taxon>
        <taxon>Corynebacterium</taxon>
    </lineage>
</organism>
<sequence length="319" mass="34399">MNVITVNEIPDLPALYRSLMVGAVPIPGLGAGKRKVDDPQTAYRVEGVRVDTAHLARYCQATGLRMGNELPATYLYALAFPLAIKVMAAQDFPFPAVGVVHLSNRIEQSRPLRVDESCDISVHAENLRPHRKGLVIDMVTTYSVGGEEIWRQTSVFLGQSAKLTKDTPRQVRTRPEAERFLDFPGDEVGTPTATLRFSPESTRVYAAASGDKNPIHVSTVGAKLFGFPAPIAHGMYTHARMLSVLDGTLPGAVRISADFYKPVILPATTGVFVAPSVATNTEAGASVATNTEVGARDVTLRKAKDPSTLHVACRVEPLN</sequence>